<dbReference type="SMART" id="SM00856">
    <property type="entry name" value="PMEI"/>
    <property type="match status" value="1"/>
</dbReference>
<dbReference type="InterPro" id="IPR052421">
    <property type="entry name" value="PCW_Enzyme_Inhibitor"/>
</dbReference>
<proteinExistence type="inferred from homology"/>
<comment type="caution">
    <text evidence="6">The sequence shown here is derived from an EMBL/GenBank/DDBJ whole genome shotgun (WGS) entry which is preliminary data.</text>
</comment>
<dbReference type="FunFam" id="1.20.140.40:FF:000009">
    <property type="entry name" value="Invertase/pectin methylesterase inhibitor family protein"/>
    <property type="match status" value="1"/>
</dbReference>
<dbReference type="InterPro" id="IPR034087">
    <property type="entry name" value="C/VIF1"/>
</dbReference>
<evidence type="ECO:0000313" key="6">
    <source>
        <dbReference type="EMBL" id="CAL0309233.1"/>
    </source>
</evidence>
<keyword evidence="7" id="KW-1185">Reference proteome</keyword>
<evidence type="ECO:0000256" key="3">
    <source>
        <dbReference type="ARBA" id="ARBA00038471"/>
    </source>
</evidence>
<keyword evidence="2" id="KW-1015">Disulfide bond</keyword>
<protein>
    <recommendedName>
        <fullName evidence="5">Pectinesterase inhibitor domain-containing protein</fullName>
    </recommendedName>
</protein>
<dbReference type="SUPFAM" id="SSF101148">
    <property type="entry name" value="Plant invertase/pectin methylesterase inhibitor"/>
    <property type="match status" value="1"/>
</dbReference>
<organism evidence="6 7">
    <name type="scientific">Lupinus luteus</name>
    <name type="common">European yellow lupine</name>
    <dbReference type="NCBI Taxonomy" id="3873"/>
    <lineage>
        <taxon>Eukaryota</taxon>
        <taxon>Viridiplantae</taxon>
        <taxon>Streptophyta</taxon>
        <taxon>Embryophyta</taxon>
        <taxon>Tracheophyta</taxon>
        <taxon>Spermatophyta</taxon>
        <taxon>Magnoliopsida</taxon>
        <taxon>eudicotyledons</taxon>
        <taxon>Gunneridae</taxon>
        <taxon>Pentapetalae</taxon>
        <taxon>rosids</taxon>
        <taxon>fabids</taxon>
        <taxon>Fabales</taxon>
        <taxon>Fabaceae</taxon>
        <taxon>Papilionoideae</taxon>
        <taxon>50 kb inversion clade</taxon>
        <taxon>genistoids sensu lato</taxon>
        <taxon>core genistoids</taxon>
        <taxon>Genisteae</taxon>
        <taxon>Lupinus</taxon>
    </lineage>
</organism>
<evidence type="ECO:0000256" key="1">
    <source>
        <dbReference type="ARBA" id="ARBA00022729"/>
    </source>
</evidence>
<dbReference type="Proteomes" id="UP001497480">
    <property type="component" value="Unassembled WGS sequence"/>
</dbReference>
<keyword evidence="1 4" id="KW-0732">Signal</keyword>
<evidence type="ECO:0000313" key="7">
    <source>
        <dbReference type="Proteomes" id="UP001497480"/>
    </source>
</evidence>
<dbReference type="EMBL" id="CAXHTB010000007">
    <property type="protein sequence ID" value="CAL0309233.1"/>
    <property type="molecule type" value="Genomic_DNA"/>
</dbReference>
<comment type="similarity">
    <text evidence="3">Belongs to the PMEI family.</text>
</comment>
<dbReference type="NCBIfam" id="TIGR01614">
    <property type="entry name" value="PME_inhib"/>
    <property type="match status" value="1"/>
</dbReference>
<name>A0AAV1WJL2_LUPLU</name>
<dbReference type="PANTHER" id="PTHR36710">
    <property type="entry name" value="PECTINESTERASE INHIBITOR-LIKE"/>
    <property type="match status" value="1"/>
</dbReference>
<feature type="chain" id="PRO_5043807960" description="Pectinesterase inhibitor domain-containing protein" evidence="4">
    <location>
        <begin position="25"/>
        <end position="176"/>
    </location>
</feature>
<feature type="domain" description="Pectinesterase inhibitor" evidence="5">
    <location>
        <begin position="25"/>
        <end position="169"/>
    </location>
</feature>
<dbReference type="InterPro" id="IPR006501">
    <property type="entry name" value="Pectinesterase_inhib_dom"/>
</dbReference>
<sequence>MVRSSVCVPYFALHIILLASMTKAENGDLVDQICKKTPFYDICNSTLHSNPLNPKSDLKGVALIMVNNILANATDTLSYIERLIKQSPGHGLEKALAFCAESYIPIVKYTLPQAVDAINQGRFGFASYCISDAVKEVSTCESRFSGSTQSPLADRNGFVQKLVDVASAIIKLLLKG</sequence>
<evidence type="ECO:0000256" key="4">
    <source>
        <dbReference type="SAM" id="SignalP"/>
    </source>
</evidence>
<dbReference type="AlphaFoldDB" id="A0AAV1WJL2"/>
<evidence type="ECO:0000256" key="2">
    <source>
        <dbReference type="ARBA" id="ARBA00023157"/>
    </source>
</evidence>
<dbReference type="GO" id="GO:0004857">
    <property type="term" value="F:enzyme inhibitor activity"/>
    <property type="evidence" value="ECO:0007669"/>
    <property type="project" value="InterPro"/>
</dbReference>
<dbReference type="CDD" id="cd15796">
    <property type="entry name" value="CIF_like"/>
    <property type="match status" value="1"/>
</dbReference>
<accession>A0AAV1WJL2</accession>
<dbReference type="PANTHER" id="PTHR36710:SF18">
    <property type="entry name" value="PECTINESTERASE INHIBITOR 5-RELATED"/>
    <property type="match status" value="1"/>
</dbReference>
<dbReference type="Gene3D" id="1.20.140.40">
    <property type="entry name" value="Invertase/pectin methylesterase inhibitor family protein"/>
    <property type="match status" value="1"/>
</dbReference>
<reference evidence="6 7" key="1">
    <citation type="submission" date="2024-03" db="EMBL/GenBank/DDBJ databases">
        <authorList>
            <person name="Martinez-Hernandez J."/>
        </authorList>
    </citation>
    <scope>NUCLEOTIDE SEQUENCE [LARGE SCALE GENOMIC DNA]</scope>
</reference>
<gene>
    <name evidence="6" type="ORF">LLUT_LOCUS10293</name>
</gene>
<evidence type="ECO:0000259" key="5">
    <source>
        <dbReference type="SMART" id="SM00856"/>
    </source>
</evidence>
<dbReference type="Pfam" id="PF04043">
    <property type="entry name" value="PMEI"/>
    <property type="match status" value="1"/>
</dbReference>
<feature type="signal peptide" evidence="4">
    <location>
        <begin position="1"/>
        <end position="24"/>
    </location>
</feature>
<dbReference type="InterPro" id="IPR035513">
    <property type="entry name" value="Invertase/methylesterase_inhib"/>
</dbReference>